<keyword evidence="4" id="KW-0732">Signal</keyword>
<reference evidence="5 6" key="1">
    <citation type="submission" date="2018-06" db="EMBL/GenBank/DDBJ databases">
        <title>WGS assembly of Brassica rapa FPsc.</title>
        <authorList>
            <person name="Bowman J."/>
            <person name="Kohchi T."/>
            <person name="Yamato K."/>
            <person name="Jenkins J."/>
            <person name="Shu S."/>
            <person name="Ishizaki K."/>
            <person name="Yamaoka S."/>
            <person name="Nishihama R."/>
            <person name="Nakamura Y."/>
            <person name="Berger F."/>
            <person name="Adam C."/>
            <person name="Aki S."/>
            <person name="Althoff F."/>
            <person name="Araki T."/>
            <person name="Arteaga-Vazquez M."/>
            <person name="Balasubrmanian S."/>
            <person name="Bauer D."/>
            <person name="Boehm C."/>
            <person name="Briginshaw L."/>
            <person name="Caballero-Perez J."/>
            <person name="Catarino B."/>
            <person name="Chen F."/>
            <person name="Chiyoda S."/>
            <person name="Chovatia M."/>
            <person name="Davies K."/>
            <person name="Delmans M."/>
            <person name="Demura T."/>
            <person name="Dierschke T."/>
            <person name="Dolan L."/>
            <person name="Dorantes-Acosta A."/>
            <person name="Eklund D."/>
            <person name="Florent S."/>
            <person name="Flores-Sandoval E."/>
            <person name="Fujiyama A."/>
            <person name="Fukuzawa H."/>
            <person name="Galik B."/>
            <person name="Grimanelli D."/>
            <person name="Grimwood J."/>
            <person name="Grossniklaus U."/>
            <person name="Hamada T."/>
            <person name="Haseloff J."/>
            <person name="Hetherington A."/>
            <person name="Higo A."/>
            <person name="Hirakawa Y."/>
            <person name="Hundley H."/>
            <person name="Ikeda Y."/>
            <person name="Inoue K."/>
            <person name="Inoue S."/>
            <person name="Ishida S."/>
            <person name="Jia Q."/>
            <person name="Kakita M."/>
            <person name="Kanazawa T."/>
            <person name="Kawai Y."/>
            <person name="Kawashima T."/>
            <person name="Kennedy M."/>
            <person name="Kinose K."/>
            <person name="Kinoshita T."/>
            <person name="Kohara Y."/>
            <person name="Koide E."/>
            <person name="Komatsu K."/>
            <person name="Kopischke S."/>
            <person name="Kubo M."/>
            <person name="Kyozuka J."/>
            <person name="Lagercrantz U."/>
            <person name="Lin S."/>
            <person name="Lindquist E."/>
            <person name="Lipzen A."/>
            <person name="Lu C."/>
            <person name="Luna E."/>
            <person name="Martienssen R."/>
            <person name="Minamino N."/>
            <person name="Mizutani M."/>
            <person name="Mizutani M."/>
            <person name="Mochizuki N."/>
            <person name="Monte I."/>
            <person name="Mosher R."/>
            <person name="Nagasaki H."/>
            <person name="Nakagami H."/>
            <person name="Naramoto S."/>
            <person name="Nishitani K."/>
            <person name="Ohtani M."/>
            <person name="Okamoto T."/>
            <person name="Okumura M."/>
            <person name="Phillips J."/>
            <person name="Pollak B."/>
            <person name="Reinders A."/>
            <person name="Roevekamp M."/>
            <person name="Sano R."/>
            <person name="Sawa S."/>
            <person name="Schmid M."/>
            <person name="Shirakawa M."/>
            <person name="Solano R."/>
            <person name="Spunde A."/>
            <person name="Suetsugu N."/>
            <person name="Sugano S."/>
            <person name="Sugiyama A."/>
            <person name="Sun R."/>
            <person name="Suzuki Y."/>
            <person name="Takenaka M."/>
            <person name="Takezawa D."/>
            <person name="Tomogane H."/>
            <person name="Tsuzuki M."/>
            <person name="Ueda T."/>
            <person name="Umeda M."/>
            <person name="Ward J."/>
            <person name="Watanabe Y."/>
            <person name="Yazaki K."/>
            <person name="Yokoyama R."/>
            <person name="Yoshitake Y."/>
            <person name="Yotsui I."/>
            <person name="Zachgo S."/>
            <person name="Schmutz J."/>
        </authorList>
    </citation>
    <scope>NUCLEOTIDE SEQUENCE [LARGE SCALE GENOMIC DNA]</scope>
    <source>
        <strain evidence="6">cv. B-3</strain>
    </source>
</reference>
<feature type="signal peptide" evidence="4">
    <location>
        <begin position="1"/>
        <end position="23"/>
    </location>
</feature>
<evidence type="ECO:0000313" key="6">
    <source>
        <dbReference type="Proteomes" id="UP000264353"/>
    </source>
</evidence>
<dbReference type="InterPro" id="IPR027443">
    <property type="entry name" value="IPNS-like_sf"/>
</dbReference>
<dbReference type="GO" id="GO:0046872">
    <property type="term" value="F:metal ion binding"/>
    <property type="evidence" value="ECO:0007669"/>
    <property type="project" value="UniProtKB-KW"/>
</dbReference>
<evidence type="ECO:0000256" key="3">
    <source>
        <dbReference type="ARBA" id="ARBA00023004"/>
    </source>
</evidence>
<organism evidence="5 6">
    <name type="scientific">Brassica campestris</name>
    <name type="common">Field mustard</name>
    <dbReference type="NCBI Taxonomy" id="3711"/>
    <lineage>
        <taxon>Eukaryota</taxon>
        <taxon>Viridiplantae</taxon>
        <taxon>Streptophyta</taxon>
        <taxon>Embryophyta</taxon>
        <taxon>Tracheophyta</taxon>
        <taxon>Spermatophyta</taxon>
        <taxon>Magnoliopsida</taxon>
        <taxon>eudicotyledons</taxon>
        <taxon>Gunneridae</taxon>
        <taxon>Pentapetalae</taxon>
        <taxon>rosids</taxon>
        <taxon>malvids</taxon>
        <taxon>Brassicales</taxon>
        <taxon>Brassicaceae</taxon>
        <taxon>Brassiceae</taxon>
        <taxon>Brassica</taxon>
    </lineage>
</organism>
<dbReference type="SUPFAM" id="SSF51197">
    <property type="entry name" value="Clavaminate synthase-like"/>
    <property type="match status" value="1"/>
</dbReference>
<evidence type="ECO:0000313" key="5">
    <source>
        <dbReference type="EMBL" id="RID45036.1"/>
    </source>
</evidence>
<feature type="chain" id="PRO_5017471915" evidence="4">
    <location>
        <begin position="24"/>
        <end position="145"/>
    </location>
</feature>
<name>A0A397Y365_BRACM</name>
<proteinExistence type="predicted"/>
<sequence>MEYWKHVMNFGALLFQLLSEAFGLNSEILKKIDCLRSFRFELSEALGLQVLHKDYWVDVTPIHGALVVNTGDFTQGTGNRDGPRISVACFFSSNLFPNSTVYEPIKELLSDENPAKYRDTTIPEYTAGYLAGGFNGKSHLSKFRI</sequence>
<gene>
    <name evidence="5" type="ORF">BRARA_I01793</name>
</gene>
<dbReference type="EMBL" id="CM010636">
    <property type="protein sequence ID" value="RID45036.1"/>
    <property type="molecule type" value="Genomic_DNA"/>
</dbReference>
<keyword evidence="2" id="KW-0560">Oxidoreductase</keyword>
<protein>
    <submittedName>
        <fullName evidence="5">Uncharacterized protein</fullName>
    </submittedName>
</protein>
<dbReference type="PANTHER" id="PTHR10209">
    <property type="entry name" value="OXIDOREDUCTASE, 2OG-FE II OXYGENASE FAMILY PROTEIN"/>
    <property type="match status" value="1"/>
</dbReference>
<dbReference type="AlphaFoldDB" id="A0A397Y365"/>
<keyword evidence="1" id="KW-0479">Metal-binding</keyword>
<evidence type="ECO:0000256" key="4">
    <source>
        <dbReference type="SAM" id="SignalP"/>
    </source>
</evidence>
<dbReference type="Gene3D" id="2.60.120.330">
    <property type="entry name" value="B-lactam Antibiotic, Isopenicillin N Synthase, Chain"/>
    <property type="match status" value="1"/>
</dbReference>
<keyword evidence="3" id="KW-0408">Iron</keyword>
<evidence type="ECO:0000256" key="1">
    <source>
        <dbReference type="ARBA" id="ARBA00022723"/>
    </source>
</evidence>
<evidence type="ECO:0000256" key="2">
    <source>
        <dbReference type="ARBA" id="ARBA00023002"/>
    </source>
</evidence>
<dbReference type="Proteomes" id="UP000264353">
    <property type="component" value="Chromosome A9"/>
</dbReference>
<accession>A0A397Y365</accession>
<dbReference type="PANTHER" id="PTHR10209:SF714">
    <property type="entry name" value="1-AMINOCYCLOPROPANE-1-CARBOXYLATE OXIDASE HOMOLOG 11-RELATED"/>
    <property type="match status" value="1"/>
</dbReference>
<dbReference type="GO" id="GO:0016491">
    <property type="term" value="F:oxidoreductase activity"/>
    <property type="evidence" value="ECO:0007669"/>
    <property type="project" value="UniProtKB-KW"/>
</dbReference>